<dbReference type="InterPro" id="IPR023298">
    <property type="entry name" value="ATPase_P-typ_TM_dom_sf"/>
</dbReference>
<gene>
    <name evidence="3" type="ORF">GXM_09284</name>
</gene>
<keyword evidence="1" id="KW-0472">Membrane</keyword>
<evidence type="ECO:0000313" key="3">
    <source>
        <dbReference type="EMBL" id="QFS51790.1"/>
    </source>
</evidence>
<feature type="domain" description="Cation-transporting P-type ATPase N-terminal" evidence="2">
    <location>
        <begin position="1"/>
        <end position="66"/>
    </location>
</feature>
<dbReference type="Gene3D" id="2.70.150.10">
    <property type="entry name" value="Calcium-transporting ATPase, cytoplasmic transduction domain A"/>
    <property type="match status" value="1"/>
</dbReference>
<evidence type="ECO:0000313" key="4">
    <source>
        <dbReference type="Proteomes" id="UP000326678"/>
    </source>
</evidence>
<evidence type="ECO:0000259" key="2">
    <source>
        <dbReference type="SMART" id="SM00831"/>
    </source>
</evidence>
<accession>A0A5P8WGP6</accession>
<sequence length="73" mass="8100">MAHKIELESITGLSASVVGDRLKQEGYNELPSTQHRNIWGIALEIFKEPIFLLLLGCGVIYLFLGDVQGNSKK</sequence>
<reference evidence="3 4" key="1">
    <citation type="submission" date="2019-10" db="EMBL/GenBank/DDBJ databases">
        <title>Genomic and transcriptomic insights into the perfect genentic adaptation of a filamentous nitrogen-fixing cyanobacterium to rice fields.</title>
        <authorList>
            <person name="Chen Z."/>
        </authorList>
    </citation>
    <scope>NUCLEOTIDE SEQUENCE [LARGE SCALE GENOMIC DNA]</scope>
    <source>
        <strain evidence="3">CCNUC1</strain>
    </source>
</reference>
<organism evidence="3 4">
    <name type="scientific">Nostoc sphaeroides CCNUC1</name>
    <dbReference type="NCBI Taxonomy" id="2653204"/>
    <lineage>
        <taxon>Bacteria</taxon>
        <taxon>Bacillati</taxon>
        <taxon>Cyanobacteriota</taxon>
        <taxon>Cyanophyceae</taxon>
        <taxon>Nostocales</taxon>
        <taxon>Nostocaceae</taxon>
        <taxon>Nostoc</taxon>
    </lineage>
</organism>
<feature type="transmembrane region" description="Helical" evidence="1">
    <location>
        <begin position="38"/>
        <end position="64"/>
    </location>
</feature>
<name>A0A5P8WGP6_9NOSO</name>
<dbReference type="Gene3D" id="1.20.1110.10">
    <property type="entry name" value="Calcium-transporting ATPase, transmembrane domain"/>
    <property type="match status" value="1"/>
</dbReference>
<dbReference type="Proteomes" id="UP000326678">
    <property type="component" value="Chromosome Gxm2"/>
</dbReference>
<keyword evidence="1" id="KW-0812">Transmembrane</keyword>
<keyword evidence="1" id="KW-1133">Transmembrane helix</keyword>
<dbReference type="InterPro" id="IPR004014">
    <property type="entry name" value="ATPase_P-typ_cation-transptr_N"/>
</dbReference>
<dbReference type="Pfam" id="PF00690">
    <property type="entry name" value="Cation_ATPase_N"/>
    <property type="match status" value="1"/>
</dbReference>
<dbReference type="EMBL" id="CP045227">
    <property type="protein sequence ID" value="QFS51790.1"/>
    <property type="molecule type" value="Genomic_DNA"/>
</dbReference>
<dbReference type="SMART" id="SM00831">
    <property type="entry name" value="Cation_ATPase_N"/>
    <property type="match status" value="1"/>
</dbReference>
<dbReference type="AlphaFoldDB" id="A0A5P8WGP6"/>
<protein>
    <submittedName>
        <fullName evidence="3">Cation-translocating P-type ATPase</fullName>
    </submittedName>
</protein>
<keyword evidence="4" id="KW-1185">Reference proteome</keyword>
<evidence type="ECO:0000256" key="1">
    <source>
        <dbReference type="SAM" id="Phobius"/>
    </source>
</evidence>
<proteinExistence type="predicted"/>
<dbReference type="KEGG" id="nsh:GXM_09284"/>
<dbReference type="SUPFAM" id="SSF81665">
    <property type="entry name" value="Calcium ATPase, transmembrane domain M"/>
    <property type="match status" value="1"/>
</dbReference>
<dbReference type="RefSeq" id="WP_225892607.1">
    <property type="nucleotide sequence ID" value="NZ_CP045227.1"/>
</dbReference>